<dbReference type="GO" id="GO:0005506">
    <property type="term" value="F:iron ion binding"/>
    <property type="evidence" value="ECO:0007669"/>
    <property type="project" value="UniProtKB-UniRule"/>
</dbReference>
<organism evidence="9 10">
    <name type="scientific">Frankia nepalensis</name>
    <dbReference type="NCBI Taxonomy" id="1836974"/>
    <lineage>
        <taxon>Bacteria</taxon>
        <taxon>Bacillati</taxon>
        <taxon>Actinomycetota</taxon>
        <taxon>Actinomycetes</taxon>
        <taxon>Frankiales</taxon>
        <taxon>Frankiaceae</taxon>
        <taxon>Frankia</taxon>
    </lineage>
</organism>
<reference evidence="9" key="1">
    <citation type="submission" date="2020-12" db="EMBL/GenBank/DDBJ databases">
        <title>Genomic characterization of non-nitrogen-fixing Frankia strains.</title>
        <authorList>
            <person name="Carlos-Shanley C."/>
            <person name="Guerra T."/>
            <person name="Hahn D."/>
        </authorList>
    </citation>
    <scope>NUCLEOTIDE SEQUENCE</scope>
    <source>
        <strain evidence="9">CN6</strain>
    </source>
</reference>
<dbReference type="Gene3D" id="3.30.70.20">
    <property type="match status" value="1"/>
</dbReference>
<evidence type="ECO:0000256" key="6">
    <source>
        <dbReference type="ARBA" id="ARBA00023014"/>
    </source>
</evidence>
<dbReference type="Proteomes" id="UP000604475">
    <property type="component" value="Unassembled WGS sequence"/>
</dbReference>
<dbReference type="EMBL" id="JAEACQ010000159">
    <property type="protein sequence ID" value="MBL7627332.1"/>
    <property type="molecule type" value="Genomic_DNA"/>
</dbReference>
<keyword evidence="3 8" id="KW-0479">Metal-binding</keyword>
<accession>A0A937UMX6</accession>
<keyword evidence="7" id="KW-0003">3Fe-4S</keyword>
<dbReference type="InterPro" id="IPR001080">
    <property type="entry name" value="3Fe4S_ferredoxin"/>
</dbReference>
<dbReference type="InterPro" id="IPR051269">
    <property type="entry name" value="Fe-S_cluster_ET"/>
</dbReference>
<keyword evidence="4 8" id="KW-0249">Electron transport</keyword>
<dbReference type="PANTHER" id="PTHR36923">
    <property type="entry name" value="FERREDOXIN"/>
    <property type="match status" value="1"/>
</dbReference>
<comment type="function">
    <text evidence="8">Ferredoxins are iron-sulfur proteins that transfer electrons in a wide variety of metabolic reactions.</text>
</comment>
<evidence type="ECO:0000256" key="4">
    <source>
        <dbReference type="ARBA" id="ARBA00022982"/>
    </source>
</evidence>
<sequence>MASSGLGFEVDRELCTGSGSCAFHAPGTFDLDDEMKVVVLGEADAAADTNDAAAVAAAIDSCPSRALRRRETP</sequence>
<proteinExistence type="predicted"/>
<dbReference type="GO" id="GO:0009055">
    <property type="term" value="F:electron transfer activity"/>
    <property type="evidence" value="ECO:0007669"/>
    <property type="project" value="UniProtKB-UniRule"/>
</dbReference>
<evidence type="ECO:0000313" key="10">
    <source>
        <dbReference type="Proteomes" id="UP000604475"/>
    </source>
</evidence>
<protein>
    <recommendedName>
        <fullName evidence="8">Ferredoxin</fullName>
    </recommendedName>
</protein>
<dbReference type="GO" id="GO:0051538">
    <property type="term" value="F:3 iron, 4 sulfur cluster binding"/>
    <property type="evidence" value="ECO:0007669"/>
    <property type="project" value="UniProtKB-KW"/>
</dbReference>
<dbReference type="PRINTS" id="PR00352">
    <property type="entry name" value="3FE4SFRDOXIN"/>
</dbReference>
<evidence type="ECO:0000256" key="1">
    <source>
        <dbReference type="ARBA" id="ARBA00001927"/>
    </source>
</evidence>
<gene>
    <name evidence="9" type="ORF">I7412_09160</name>
</gene>
<comment type="caution">
    <text evidence="9">The sequence shown here is derived from an EMBL/GenBank/DDBJ whole genome shotgun (WGS) entry which is preliminary data.</text>
</comment>
<dbReference type="RefSeq" id="WP_203003115.1">
    <property type="nucleotide sequence ID" value="NZ_JADWYU010000097.1"/>
</dbReference>
<name>A0A937UMX6_9ACTN</name>
<keyword evidence="5 8" id="KW-0408">Iron</keyword>
<evidence type="ECO:0000256" key="7">
    <source>
        <dbReference type="ARBA" id="ARBA00023291"/>
    </source>
</evidence>
<dbReference type="Pfam" id="PF13459">
    <property type="entry name" value="Fer4_15"/>
    <property type="match status" value="1"/>
</dbReference>
<dbReference type="PANTHER" id="PTHR36923:SF3">
    <property type="entry name" value="FERREDOXIN"/>
    <property type="match status" value="1"/>
</dbReference>
<keyword evidence="6 8" id="KW-0411">Iron-sulfur</keyword>
<evidence type="ECO:0000256" key="2">
    <source>
        <dbReference type="ARBA" id="ARBA00022448"/>
    </source>
</evidence>
<keyword evidence="2 8" id="KW-0813">Transport</keyword>
<dbReference type="SUPFAM" id="SSF54862">
    <property type="entry name" value="4Fe-4S ferredoxins"/>
    <property type="match status" value="1"/>
</dbReference>
<evidence type="ECO:0000256" key="5">
    <source>
        <dbReference type="ARBA" id="ARBA00023004"/>
    </source>
</evidence>
<keyword evidence="10" id="KW-1185">Reference proteome</keyword>
<dbReference type="AlphaFoldDB" id="A0A937UMX6"/>
<evidence type="ECO:0000313" key="9">
    <source>
        <dbReference type="EMBL" id="MBL7627332.1"/>
    </source>
</evidence>
<evidence type="ECO:0000256" key="3">
    <source>
        <dbReference type="ARBA" id="ARBA00022723"/>
    </source>
</evidence>
<evidence type="ECO:0000256" key="8">
    <source>
        <dbReference type="RuleBase" id="RU368020"/>
    </source>
</evidence>
<comment type="cofactor">
    <cofactor evidence="1">
        <name>[3Fe-4S] cluster</name>
        <dbReference type="ChEBI" id="CHEBI:21137"/>
    </cofactor>
</comment>